<name>A0ABU7CJG5_9TELE</name>
<evidence type="ECO:0000313" key="1">
    <source>
        <dbReference type="EMBL" id="MED6261989.1"/>
    </source>
</evidence>
<proteinExistence type="predicted"/>
<protein>
    <submittedName>
        <fullName evidence="1">Uncharacterized protein</fullName>
    </submittedName>
</protein>
<reference evidence="1 2" key="1">
    <citation type="submission" date="2021-07" db="EMBL/GenBank/DDBJ databases">
        <authorList>
            <person name="Palmer J.M."/>
        </authorList>
    </citation>
    <scope>NUCLEOTIDE SEQUENCE [LARGE SCALE GENOMIC DNA]</scope>
    <source>
        <strain evidence="1 2">AT_MEX2019</strain>
        <tissue evidence="1">Muscle</tissue>
    </source>
</reference>
<evidence type="ECO:0000313" key="2">
    <source>
        <dbReference type="Proteomes" id="UP001345963"/>
    </source>
</evidence>
<accession>A0ABU7CJG5</accession>
<dbReference type="EMBL" id="JAHUTI010091268">
    <property type="protein sequence ID" value="MED6261989.1"/>
    <property type="molecule type" value="Genomic_DNA"/>
</dbReference>
<comment type="caution">
    <text evidence="1">The sequence shown here is derived from an EMBL/GenBank/DDBJ whole genome shotgun (WGS) entry which is preliminary data.</text>
</comment>
<dbReference type="Proteomes" id="UP001345963">
    <property type="component" value="Unassembled WGS sequence"/>
</dbReference>
<organism evidence="1 2">
    <name type="scientific">Ataeniobius toweri</name>
    <dbReference type="NCBI Taxonomy" id="208326"/>
    <lineage>
        <taxon>Eukaryota</taxon>
        <taxon>Metazoa</taxon>
        <taxon>Chordata</taxon>
        <taxon>Craniata</taxon>
        <taxon>Vertebrata</taxon>
        <taxon>Euteleostomi</taxon>
        <taxon>Actinopterygii</taxon>
        <taxon>Neopterygii</taxon>
        <taxon>Teleostei</taxon>
        <taxon>Neoteleostei</taxon>
        <taxon>Acanthomorphata</taxon>
        <taxon>Ovalentaria</taxon>
        <taxon>Atherinomorphae</taxon>
        <taxon>Cyprinodontiformes</taxon>
        <taxon>Goodeidae</taxon>
        <taxon>Ataeniobius</taxon>
    </lineage>
</organism>
<keyword evidence="2" id="KW-1185">Reference proteome</keyword>
<sequence length="68" mass="8315">MLCKSWQRWFLHEHHPWRVSPSATPNPFCTYEVRLRRSERSSRDRSHRMYSEARLCKALNIRVFPPES</sequence>
<gene>
    <name evidence="1" type="ORF">ATANTOWER_013070</name>
</gene>